<keyword evidence="3" id="KW-1185">Reference proteome</keyword>
<evidence type="ECO:0000313" key="2">
    <source>
        <dbReference type="EMBL" id="GGE08458.1"/>
    </source>
</evidence>
<dbReference type="AlphaFoldDB" id="A0A8J2YA83"/>
<dbReference type="EMBL" id="BMHQ01000002">
    <property type="protein sequence ID" value="GGE08458.1"/>
    <property type="molecule type" value="Genomic_DNA"/>
</dbReference>
<proteinExistence type="predicted"/>
<accession>A0A8J2YA83</accession>
<keyword evidence="1" id="KW-0472">Membrane</keyword>
<feature type="transmembrane region" description="Helical" evidence="1">
    <location>
        <begin position="12"/>
        <end position="34"/>
    </location>
</feature>
<comment type="caution">
    <text evidence="2">The sequence shown here is derived from an EMBL/GenBank/DDBJ whole genome shotgun (WGS) entry which is preliminary data.</text>
</comment>
<dbReference type="Proteomes" id="UP000625210">
    <property type="component" value="Unassembled WGS sequence"/>
</dbReference>
<reference evidence="2" key="2">
    <citation type="submission" date="2020-09" db="EMBL/GenBank/DDBJ databases">
        <authorList>
            <person name="Sun Q."/>
            <person name="Zhou Y."/>
        </authorList>
    </citation>
    <scope>NUCLEOTIDE SEQUENCE</scope>
    <source>
        <strain evidence="2">CGMCC 1.15179</strain>
    </source>
</reference>
<evidence type="ECO:0000256" key="1">
    <source>
        <dbReference type="SAM" id="Phobius"/>
    </source>
</evidence>
<keyword evidence="1" id="KW-1133">Transmembrane helix</keyword>
<name>A0A8J2YA83_9BACL</name>
<feature type="transmembrane region" description="Helical" evidence="1">
    <location>
        <begin position="74"/>
        <end position="92"/>
    </location>
</feature>
<keyword evidence="1" id="KW-0812">Transmembrane</keyword>
<organism evidence="2 3">
    <name type="scientific">Marinithermofilum abyssi</name>
    <dbReference type="NCBI Taxonomy" id="1571185"/>
    <lineage>
        <taxon>Bacteria</taxon>
        <taxon>Bacillati</taxon>
        <taxon>Bacillota</taxon>
        <taxon>Bacilli</taxon>
        <taxon>Bacillales</taxon>
        <taxon>Thermoactinomycetaceae</taxon>
        <taxon>Marinithermofilum</taxon>
    </lineage>
</organism>
<feature type="transmembrane region" description="Helical" evidence="1">
    <location>
        <begin position="46"/>
        <end position="68"/>
    </location>
</feature>
<sequence length="135" mass="14118">MNLDLSFIHPAIHPIAFFAFLVSVAGWSILFFFADKWWNIHPGIKVLAGAVFSAALAYIIYPVLVIIAWVIMSFFSAMVISWVIDMVLLLMIPNYRSVVISSSGSSGYGGYDGAGDGGSCGGDGGGGDSGGCGGD</sequence>
<evidence type="ECO:0000313" key="3">
    <source>
        <dbReference type="Proteomes" id="UP000625210"/>
    </source>
</evidence>
<reference evidence="2" key="1">
    <citation type="journal article" date="2014" name="Int. J. Syst. Evol. Microbiol.">
        <title>Complete genome sequence of Corynebacterium casei LMG S-19264T (=DSM 44701T), isolated from a smear-ripened cheese.</title>
        <authorList>
            <consortium name="US DOE Joint Genome Institute (JGI-PGF)"/>
            <person name="Walter F."/>
            <person name="Albersmeier A."/>
            <person name="Kalinowski J."/>
            <person name="Ruckert C."/>
        </authorList>
    </citation>
    <scope>NUCLEOTIDE SEQUENCE</scope>
    <source>
        <strain evidence="2">CGMCC 1.15179</strain>
    </source>
</reference>
<gene>
    <name evidence="2" type="ORF">GCM10011571_07200</name>
</gene>
<protein>
    <submittedName>
        <fullName evidence="2">Uncharacterized protein</fullName>
    </submittedName>
</protein>